<protein>
    <submittedName>
        <fullName evidence="1">DUF4089 domain-containing protein</fullName>
    </submittedName>
</protein>
<accession>A0ABS1VAC3</accession>
<dbReference type="InterPro" id="IPR025148">
    <property type="entry name" value="AtzG-like"/>
</dbReference>
<evidence type="ECO:0000313" key="1">
    <source>
        <dbReference type="EMBL" id="MBL6458600.1"/>
    </source>
</evidence>
<sequence>MLDPERFDPAAHVAATAPALGLRLDAARQARVAAAFALVAKIAAPALAVPLTEADEPAPVFRP</sequence>
<dbReference type="Pfam" id="PF13318">
    <property type="entry name" value="AtzG-like"/>
    <property type="match status" value="1"/>
</dbReference>
<comment type="caution">
    <text evidence="1">The sequence shown here is derived from an EMBL/GenBank/DDBJ whole genome shotgun (WGS) entry which is preliminary data.</text>
</comment>
<dbReference type="Proteomes" id="UP000606490">
    <property type="component" value="Unassembled WGS sequence"/>
</dbReference>
<gene>
    <name evidence="1" type="ORF">JMJ55_24995</name>
</gene>
<dbReference type="EMBL" id="JAEUXJ010000016">
    <property type="protein sequence ID" value="MBL6458600.1"/>
    <property type="molecule type" value="Genomic_DNA"/>
</dbReference>
<proteinExistence type="predicted"/>
<reference evidence="1 2" key="1">
    <citation type="submission" date="2021-01" db="EMBL/GenBank/DDBJ databases">
        <title>Belnapia mucosa sp. nov. and Belnapia arida sp. nov., isolated from the Tabernas Desert (Almeria, Spain).</title>
        <authorList>
            <person name="Molina-Menor E."/>
            <person name="Vidal-Verdu A."/>
            <person name="Calonge A."/>
            <person name="Satari L."/>
            <person name="Pereto Magraner J."/>
            <person name="Porcar Miralles M."/>
        </authorList>
    </citation>
    <scope>NUCLEOTIDE SEQUENCE [LARGE SCALE GENOMIC DNA]</scope>
    <source>
        <strain evidence="1 2">T6</strain>
    </source>
</reference>
<name>A0ABS1VAC3_9PROT</name>
<organism evidence="1 2">
    <name type="scientific">Belnapia mucosa</name>
    <dbReference type="NCBI Taxonomy" id="2804532"/>
    <lineage>
        <taxon>Bacteria</taxon>
        <taxon>Pseudomonadati</taxon>
        <taxon>Pseudomonadota</taxon>
        <taxon>Alphaproteobacteria</taxon>
        <taxon>Acetobacterales</taxon>
        <taxon>Roseomonadaceae</taxon>
        <taxon>Belnapia</taxon>
    </lineage>
</organism>
<evidence type="ECO:0000313" key="2">
    <source>
        <dbReference type="Proteomes" id="UP000606490"/>
    </source>
</evidence>
<keyword evidence="2" id="KW-1185">Reference proteome</keyword>
<dbReference type="RefSeq" id="WP_202828337.1">
    <property type="nucleotide sequence ID" value="NZ_JAEUXJ010000016.1"/>
</dbReference>